<dbReference type="InterPro" id="IPR036264">
    <property type="entry name" value="Bact_exopeptidase_dim_dom"/>
</dbReference>
<evidence type="ECO:0000313" key="15">
    <source>
        <dbReference type="Proteomes" id="UP001064262"/>
    </source>
</evidence>
<evidence type="ECO:0000256" key="6">
    <source>
        <dbReference type="ARBA" id="ARBA00016853"/>
    </source>
</evidence>
<feature type="domain" description="Peptidase M20 dimerisation" evidence="13">
    <location>
        <begin position="170"/>
        <end position="271"/>
    </location>
</feature>
<comment type="catalytic activity">
    <reaction evidence="12">
        <text>N-succinyl-(2S,6S)-2,6-diaminopimelate + H2O = (2S,6S)-2,6-diaminopimelate + succinate</text>
        <dbReference type="Rhea" id="RHEA:22608"/>
        <dbReference type="ChEBI" id="CHEBI:15377"/>
        <dbReference type="ChEBI" id="CHEBI:30031"/>
        <dbReference type="ChEBI" id="CHEBI:57609"/>
        <dbReference type="ChEBI" id="CHEBI:58087"/>
        <dbReference type="EC" id="3.5.1.18"/>
    </reaction>
</comment>
<dbReference type="AlphaFoldDB" id="A0A9J6PMM6"/>
<evidence type="ECO:0000259" key="13">
    <source>
        <dbReference type="Pfam" id="PF07687"/>
    </source>
</evidence>
<dbReference type="InterPro" id="IPR050072">
    <property type="entry name" value="Peptidase_M20A"/>
</dbReference>
<dbReference type="InterPro" id="IPR011650">
    <property type="entry name" value="Peptidase_M20_dimer"/>
</dbReference>
<keyword evidence="11" id="KW-0170">Cobalt</keyword>
<keyword evidence="9" id="KW-0378">Hydrolase</keyword>
<protein>
    <recommendedName>
        <fullName evidence="6">Probable succinyl-diaminopimelate desuccinylase</fullName>
        <ecNumber evidence="5">3.5.1.18</ecNumber>
    </recommendedName>
</protein>
<accession>A0A9J6PMM6</accession>
<comment type="pathway">
    <text evidence="3">Amino-acid biosynthesis; L-lysine biosynthesis via DAP pathway; LL-2,6-diaminopimelate from (S)-tetrahydrodipicolinate (succinylase route): step 3/3.</text>
</comment>
<evidence type="ECO:0000256" key="2">
    <source>
        <dbReference type="ARBA" id="ARBA00001947"/>
    </source>
</evidence>
<name>A0A9J6PMM6_9GAMM</name>
<reference evidence="14" key="1">
    <citation type="submission" date="2022-09" db="EMBL/GenBank/DDBJ databases">
        <title>Winslowiella arboricola sp. nov., isolated from bleeding cankers on broadleaf hosts.</title>
        <authorList>
            <person name="Brady C."/>
            <person name="Kaur S."/>
            <person name="Crampton B."/>
            <person name="Maddock D."/>
            <person name="Arnold D."/>
            <person name="Denman S."/>
        </authorList>
    </citation>
    <scope>NUCLEOTIDE SEQUENCE</scope>
    <source>
        <strain evidence="14">BAC 15a-03b</strain>
    </source>
</reference>
<evidence type="ECO:0000256" key="3">
    <source>
        <dbReference type="ARBA" id="ARBA00005130"/>
    </source>
</evidence>
<dbReference type="Proteomes" id="UP001064262">
    <property type="component" value="Unassembled WGS sequence"/>
</dbReference>
<evidence type="ECO:0000256" key="11">
    <source>
        <dbReference type="ARBA" id="ARBA00023285"/>
    </source>
</evidence>
<dbReference type="PROSITE" id="PS00758">
    <property type="entry name" value="ARGE_DAPE_CPG2_1"/>
    <property type="match status" value="1"/>
</dbReference>
<dbReference type="GO" id="GO:0008652">
    <property type="term" value="P:amino acid biosynthetic process"/>
    <property type="evidence" value="ECO:0007669"/>
    <property type="project" value="UniProtKB-KW"/>
</dbReference>
<keyword evidence="7" id="KW-0028">Amino-acid biosynthesis</keyword>
<comment type="similarity">
    <text evidence="4">Belongs to the peptidase M20A family.</text>
</comment>
<dbReference type="Gene3D" id="3.30.70.360">
    <property type="match status" value="1"/>
</dbReference>
<sequence>MSETLALTRQLLGFDTINPPGNEAACMAFFANWLEQQGFSVTLSQFGEQRVSLIARIGGQNPASPLAFTGHLDTVPLGNQPWHYDPFGGDLVDGKLYGRGSSDMKAAIAAFALACVKHRSLIRQGRGVVLLITGGEETGCDGARALIEQGSLPQPGALIVGEPTANYPVIGHKGALWLRCETRGKTAHGAMPELGINAIYLAADALGRIQHFQPGPPHPLMKQPTLNVGRIQGGMNINSVPDRAQFDVDIRTAPDLQHSDIQQRLAATLGEAVTITPLVDLPAVLTAEDNVWIQQVYQRCQPLHPLPLAARIVPYFTDASLLLAALGSPPCIILGPGEPAMAHQTDEYCELQKLTDAEALYGQLIVDWMA</sequence>
<comment type="cofactor">
    <cofactor evidence="2">
        <name>Zn(2+)</name>
        <dbReference type="ChEBI" id="CHEBI:29105"/>
    </cofactor>
</comment>
<dbReference type="InterPro" id="IPR002933">
    <property type="entry name" value="Peptidase_M20"/>
</dbReference>
<dbReference type="InterPro" id="IPR010182">
    <property type="entry name" value="ArgE/DapE"/>
</dbReference>
<evidence type="ECO:0000256" key="8">
    <source>
        <dbReference type="ARBA" id="ARBA00022723"/>
    </source>
</evidence>
<dbReference type="PROSITE" id="PS00759">
    <property type="entry name" value="ARGE_DAPE_CPG2_2"/>
    <property type="match status" value="1"/>
</dbReference>
<dbReference type="InterPro" id="IPR001261">
    <property type="entry name" value="ArgE/DapE_CS"/>
</dbReference>
<organism evidence="14 15">
    <name type="scientific">Winslowiella arboricola</name>
    <dbReference type="NCBI Taxonomy" id="2978220"/>
    <lineage>
        <taxon>Bacteria</taxon>
        <taxon>Pseudomonadati</taxon>
        <taxon>Pseudomonadota</taxon>
        <taxon>Gammaproteobacteria</taxon>
        <taxon>Enterobacterales</taxon>
        <taxon>Erwiniaceae</taxon>
        <taxon>Winslowiella</taxon>
    </lineage>
</organism>
<dbReference type="SUPFAM" id="SSF53187">
    <property type="entry name" value="Zn-dependent exopeptidases"/>
    <property type="match status" value="1"/>
</dbReference>
<evidence type="ECO:0000256" key="10">
    <source>
        <dbReference type="ARBA" id="ARBA00022833"/>
    </source>
</evidence>
<evidence type="ECO:0000256" key="5">
    <source>
        <dbReference type="ARBA" id="ARBA00011921"/>
    </source>
</evidence>
<keyword evidence="10" id="KW-0862">Zinc</keyword>
<comment type="caution">
    <text evidence="14">The sequence shown here is derived from an EMBL/GenBank/DDBJ whole genome shotgun (WGS) entry which is preliminary data.</text>
</comment>
<dbReference type="PANTHER" id="PTHR43808">
    <property type="entry name" value="ACETYLORNITHINE DEACETYLASE"/>
    <property type="match status" value="1"/>
</dbReference>
<dbReference type="SUPFAM" id="SSF55031">
    <property type="entry name" value="Bacterial exopeptidase dimerisation domain"/>
    <property type="match status" value="1"/>
</dbReference>
<dbReference type="Gene3D" id="3.40.630.10">
    <property type="entry name" value="Zn peptidases"/>
    <property type="match status" value="1"/>
</dbReference>
<keyword evidence="15" id="KW-1185">Reference proteome</keyword>
<dbReference type="EMBL" id="JAODIM010000041">
    <property type="protein sequence ID" value="MCU5778650.1"/>
    <property type="molecule type" value="Genomic_DNA"/>
</dbReference>
<evidence type="ECO:0000256" key="1">
    <source>
        <dbReference type="ARBA" id="ARBA00001941"/>
    </source>
</evidence>
<dbReference type="GO" id="GO:0046872">
    <property type="term" value="F:metal ion binding"/>
    <property type="evidence" value="ECO:0007669"/>
    <property type="project" value="UniProtKB-KW"/>
</dbReference>
<dbReference type="NCBIfam" id="TIGR01910">
    <property type="entry name" value="DapE-ArgE"/>
    <property type="match status" value="1"/>
</dbReference>
<dbReference type="EC" id="3.5.1.18" evidence="5"/>
<proteinExistence type="inferred from homology"/>
<dbReference type="GO" id="GO:0009014">
    <property type="term" value="F:succinyl-diaminopimelate desuccinylase activity"/>
    <property type="evidence" value="ECO:0007669"/>
    <property type="project" value="UniProtKB-EC"/>
</dbReference>
<evidence type="ECO:0000256" key="7">
    <source>
        <dbReference type="ARBA" id="ARBA00022605"/>
    </source>
</evidence>
<dbReference type="RefSeq" id="WP_267142003.1">
    <property type="nucleotide sequence ID" value="NZ_JAODIL010000065.1"/>
</dbReference>
<evidence type="ECO:0000313" key="14">
    <source>
        <dbReference type="EMBL" id="MCU5778650.1"/>
    </source>
</evidence>
<keyword evidence="8" id="KW-0479">Metal-binding</keyword>
<evidence type="ECO:0000256" key="12">
    <source>
        <dbReference type="ARBA" id="ARBA00051301"/>
    </source>
</evidence>
<evidence type="ECO:0000256" key="9">
    <source>
        <dbReference type="ARBA" id="ARBA00022801"/>
    </source>
</evidence>
<dbReference type="PANTHER" id="PTHR43808:SF8">
    <property type="entry name" value="PEPTIDASE M20 DIMERISATION DOMAIN-CONTAINING PROTEIN"/>
    <property type="match status" value="1"/>
</dbReference>
<gene>
    <name evidence="14" type="ORF">N5923_14235</name>
</gene>
<evidence type="ECO:0000256" key="4">
    <source>
        <dbReference type="ARBA" id="ARBA00006247"/>
    </source>
</evidence>
<comment type="cofactor">
    <cofactor evidence="1">
        <name>Co(2+)</name>
        <dbReference type="ChEBI" id="CHEBI:48828"/>
    </cofactor>
</comment>
<dbReference type="CDD" id="cd08659">
    <property type="entry name" value="M20_ArgE_DapE-like"/>
    <property type="match status" value="1"/>
</dbReference>
<dbReference type="Pfam" id="PF07687">
    <property type="entry name" value="M20_dimer"/>
    <property type="match status" value="1"/>
</dbReference>
<dbReference type="Pfam" id="PF01546">
    <property type="entry name" value="Peptidase_M20"/>
    <property type="match status" value="1"/>
</dbReference>